<accession>A0A9D4F724</accession>
<evidence type="ECO:0000313" key="1">
    <source>
        <dbReference type="EMBL" id="KAH3793510.1"/>
    </source>
</evidence>
<name>A0A9D4F724_DREPO</name>
<dbReference type="EMBL" id="JAIWYP010000007">
    <property type="protein sequence ID" value="KAH3793510.1"/>
    <property type="molecule type" value="Genomic_DNA"/>
</dbReference>
<protein>
    <submittedName>
        <fullName evidence="1">Uncharacterized protein</fullName>
    </submittedName>
</protein>
<reference evidence="1" key="2">
    <citation type="submission" date="2020-11" db="EMBL/GenBank/DDBJ databases">
        <authorList>
            <person name="McCartney M.A."/>
            <person name="Auch B."/>
            <person name="Kono T."/>
            <person name="Mallez S."/>
            <person name="Becker A."/>
            <person name="Gohl D.M."/>
            <person name="Silverstein K.A.T."/>
            <person name="Koren S."/>
            <person name="Bechman K.B."/>
            <person name="Herman A."/>
            <person name="Abrahante J.E."/>
            <person name="Garbe J."/>
        </authorList>
    </citation>
    <scope>NUCLEOTIDE SEQUENCE</scope>
    <source>
        <strain evidence="1">Duluth1</strain>
        <tissue evidence="1">Whole animal</tissue>
    </source>
</reference>
<dbReference type="Proteomes" id="UP000828390">
    <property type="component" value="Unassembled WGS sequence"/>
</dbReference>
<proteinExistence type="predicted"/>
<reference evidence="1" key="1">
    <citation type="journal article" date="2019" name="bioRxiv">
        <title>The Genome of the Zebra Mussel, Dreissena polymorpha: A Resource for Invasive Species Research.</title>
        <authorList>
            <person name="McCartney M.A."/>
            <person name="Auch B."/>
            <person name="Kono T."/>
            <person name="Mallez S."/>
            <person name="Zhang Y."/>
            <person name="Obille A."/>
            <person name="Becker A."/>
            <person name="Abrahante J.E."/>
            <person name="Garbe J."/>
            <person name="Badalamenti J.P."/>
            <person name="Herman A."/>
            <person name="Mangelson H."/>
            <person name="Liachko I."/>
            <person name="Sullivan S."/>
            <person name="Sone E.D."/>
            <person name="Koren S."/>
            <person name="Silverstein K.A.T."/>
            <person name="Beckman K.B."/>
            <person name="Gohl D.M."/>
        </authorList>
    </citation>
    <scope>NUCLEOTIDE SEQUENCE</scope>
    <source>
        <strain evidence="1">Duluth1</strain>
        <tissue evidence="1">Whole animal</tissue>
    </source>
</reference>
<sequence>MSASKSPSVKDSTMPLIKKIPINTSRLLWLMLVLNMVHVSFMKENPLATTAVDCGISRANSYNLETDGKQALMSSSS</sequence>
<dbReference type="AlphaFoldDB" id="A0A9D4F724"/>
<evidence type="ECO:0000313" key="2">
    <source>
        <dbReference type="Proteomes" id="UP000828390"/>
    </source>
</evidence>
<organism evidence="1 2">
    <name type="scientific">Dreissena polymorpha</name>
    <name type="common">Zebra mussel</name>
    <name type="synonym">Mytilus polymorpha</name>
    <dbReference type="NCBI Taxonomy" id="45954"/>
    <lineage>
        <taxon>Eukaryota</taxon>
        <taxon>Metazoa</taxon>
        <taxon>Spiralia</taxon>
        <taxon>Lophotrochozoa</taxon>
        <taxon>Mollusca</taxon>
        <taxon>Bivalvia</taxon>
        <taxon>Autobranchia</taxon>
        <taxon>Heteroconchia</taxon>
        <taxon>Euheterodonta</taxon>
        <taxon>Imparidentia</taxon>
        <taxon>Neoheterodontei</taxon>
        <taxon>Myida</taxon>
        <taxon>Dreissenoidea</taxon>
        <taxon>Dreissenidae</taxon>
        <taxon>Dreissena</taxon>
    </lineage>
</organism>
<gene>
    <name evidence="1" type="ORF">DPMN_147024</name>
</gene>
<comment type="caution">
    <text evidence="1">The sequence shown here is derived from an EMBL/GenBank/DDBJ whole genome shotgun (WGS) entry which is preliminary data.</text>
</comment>
<keyword evidence="2" id="KW-1185">Reference proteome</keyword>